<sequence>MPQFKPMSPTPAERRFRAALVKISAIRAFMDALTSDPKYMGSIRTAIQEDGKYKRVYDEYARTGQVAPLANENESFSLMRFRSRTGGPAGPPMDGDYNDKHVYVCTAQRTLTVHHWLFLHPTLVIDLDKVIRLRPARDEIQQGSVSAWGVGHSGVCWARDANRLDGDGAFERTFICEFKEEGEEIAAGFTVEDPKKFMQVLEQLVPGIRAGCCETWCVR</sequence>
<evidence type="ECO:0000313" key="1">
    <source>
        <dbReference type="EMBL" id="KZT50492.1"/>
    </source>
</evidence>
<dbReference type="InParanoid" id="A0A165CAG1"/>
<proteinExistence type="predicted"/>
<name>A0A165CAG1_9BASI</name>
<keyword evidence="2" id="KW-1185">Reference proteome</keyword>
<accession>A0A165CAG1</accession>
<reference evidence="1 2" key="1">
    <citation type="journal article" date="2016" name="Mol. Biol. Evol.">
        <title>Comparative Genomics of Early-Diverging Mushroom-Forming Fungi Provides Insights into the Origins of Lignocellulose Decay Capabilities.</title>
        <authorList>
            <person name="Nagy L.G."/>
            <person name="Riley R."/>
            <person name="Tritt A."/>
            <person name="Adam C."/>
            <person name="Daum C."/>
            <person name="Floudas D."/>
            <person name="Sun H."/>
            <person name="Yadav J.S."/>
            <person name="Pangilinan J."/>
            <person name="Larsson K.H."/>
            <person name="Matsuura K."/>
            <person name="Barry K."/>
            <person name="Labutti K."/>
            <person name="Kuo R."/>
            <person name="Ohm R.A."/>
            <person name="Bhattacharya S.S."/>
            <person name="Shirouzu T."/>
            <person name="Yoshinaga Y."/>
            <person name="Martin F.M."/>
            <person name="Grigoriev I.V."/>
            <person name="Hibbett D.S."/>
        </authorList>
    </citation>
    <scope>NUCLEOTIDE SEQUENCE [LARGE SCALE GENOMIC DNA]</scope>
    <source>
        <strain evidence="1 2">HHB12733</strain>
    </source>
</reference>
<protein>
    <submittedName>
        <fullName evidence="1">Uncharacterized protein</fullName>
    </submittedName>
</protein>
<dbReference type="OrthoDB" id="3364144at2759"/>
<gene>
    <name evidence="1" type="ORF">CALCODRAFT_504655</name>
</gene>
<dbReference type="AlphaFoldDB" id="A0A165CAG1"/>
<dbReference type="Proteomes" id="UP000076842">
    <property type="component" value="Unassembled WGS sequence"/>
</dbReference>
<organism evidence="1 2">
    <name type="scientific">Calocera cornea HHB12733</name>
    <dbReference type="NCBI Taxonomy" id="1353952"/>
    <lineage>
        <taxon>Eukaryota</taxon>
        <taxon>Fungi</taxon>
        <taxon>Dikarya</taxon>
        <taxon>Basidiomycota</taxon>
        <taxon>Agaricomycotina</taxon>
        <taxon>Dacrymycetes</taxon>
        <taxon>Dacrymycetales</taxon>
        <taxon>Dacrymycetaceae</taxon>
        <taxon>Calocera</taxon>
    </lineage>
</organism>
<dbReference type="EMBL" id="KV424169">
    <property type="protein sequence ID" value="KZT50492.1"/>
    <property type="molecule type" value="Genomic_DNA"/>
</dbReference>
<evidence type="ECO:0000313" key="2">
    <source>
        <dbReference type="Proteomes" id="UP000076842"/>
    </source>
</evidence>